<dbReference type="GO" id="GO:0032993">
    <property type="term" value="C:protein-DNA complex"/>
    <property type="evidence" value="ECO:0007669"/>
    <property type="project" value="TreeGrafter"/>
</dbReference>
<evidence type="ECO:0000259" key="11">
    <source>
        <dbReference type="PROSITE" id="PS51755"/>
    </source>
</evidence>
<feature type="modified residue" description="4-aspartylphosphate" evidence="8">
    <location>
        <position position="51"/>
    </location>
</feature>
<evidence type="ECO:0000256" key="3">
    <source>
        <dbReference type="ARBA" id="ARBA00023012"/>
    </source>
</evidence>
<evidence type="ECO:0000256" key="4">
    <source>
        <dbReference type="ARBA" id="ARBA00023015"/>
    </source>
</evidence>
<evidence type="ECO:0000256" key="1">
    <source>
        <dbReference type="ARBA" id="ARBA00018672"/>
    </source>
</evidence>
<evidence type="ECO:0000256" key="9">
    <source>
        <dbReference type="PROSITE-ProRule" id="PRU01091"/>
    </source>
</evidence>
<feature type="domain" description="OmpR/PhoB-type" evidence="11">
    <location>
        <begin position="126"/>
        <end position="225"/>
    </location>
</feature>
<dbReference type="InterPro" id="IPR001789">
    <property type="entry name" value="Sig_transdc_resp-reg_receiver"/>
</dbReference>
<dbReference type="PANTHER" id="PTHR48111">
    <property type="entry name" value="REGULATOR OF RPOS"/>
    <property type="match status" value="1"/>
</dbReference>
<dbReference type="AlphaFoldDB" id="A0AAV3W411"/>
<dbReference type="InterPro" id="IPR039420">
    <property type="entry name" value="WalR-like"/>
</dbReference>
<dbReference type="GO" id="GO:0000156">
    <property type="term" value="F:phosphorelay response regulator activity"/>
    <property type="evidence" value="ECO:0007669"/>
    <property type="project" value="TreeGrafter"/>
</dbReference>
<gene>
    <name evidence="12" type="ORF">CDIOL_40110</name>
</gene>
<evidence type="ECO:0000313" key="13">
    <source>
        <dbReference type="Proteomes" id="UP000325212"/>
    </source>
</evidence>
<evidence type="ECO:0000313" key="12">
    <source>
        <dbReference type="EMBL" id="GEA33088.1"/>
    </source>
</evidence>
<dbReference type="Pfam" id="PF00072">
    <property type="entry name" value="Response_reg"/>
    <property type="match status" value="1"/>
</dbReference>
<keyword evidence="6" id="KW-0804">Transcription</keyword>
<evidence type="ECO:0000259" key="10">
    <source>
        <dbReference type="PROSITE" id="PS50110"/>
    </source>
</evidence>
<comment type="function">
    <text evidence="7">May play the central regulatory role in sporulation. It may be an element of the effector pathway responsible for the activation of sporulation genes in response to nutritional stress. Spo0A may act in concert with spo0H (a sigma factor) to control the expression of some genes that are critical to the sporulation process.</text>
</comment>
<evidence type="ECO:0000256" key="2">
    <source>
        <dbReference type="ARBA" id="ARBA00022553"/>
    </source>
</evidence>
<dbReference type="SMART" id="SM00862">
    <property type="entry name" value="Trans_reg_C"/>
    <property type="match status" value="1"/>
</dbReference>
<keyword evidence="3" id="KW-0902">Two-component regulatory system</keyword>
<dbReference type="FunFam" id="3.40.50.2300:FF:000001">
    <property type="entry name" value="DNA-binding response regulator PhoB"/>
    <property type="match status" value="1"/>
</dbReference>
<dbReference type="EMBL" id="BJLA01000018">
    <property type="protein sequence ID" value="GEA33088.1"/>
    <property type="molecule type" value="Genomic_DNA"/>
</dbReference>
<evidence type="ECO:0000256" key="6">
    <source>
        <dbReference type="ARBA" id="ARBA00023163"/>
    </source>
</evidence>
<dbReference type="CDD" id="cd17574">
    <property type="entry name" value="REC_OmpR"/>
    <property type="match status" value="1"/>
</dbReference>
<dbReference type="Gene3D" id="6.10.250.690">
    <property type="match status" value="1"/>
</dbReference>
<feature type="domain" description="Response regulatory" evidence="10">
    <location>
        <begin position="2"/>
        <end position="115"/>
    </location>
</feature>
<protein>
    <recommendedName>
        <fullName evidence="1">Stage 0 sporulation protein A homolog</fullName>
    </recommendedName>
</protein>
<evidence type="ECO:0000256" key="5">
    <source>
        <dbReference type="ARBA" id="ARBA00023125"/>
    </source>
</evidence>
<proteinExistence type="predicted"/>
<dbReference type="GO" id="GO:0006355">
    <property type="term" value="P:regulation of DNA-templated transcription"/>
    <property type="evidence" value="ECO:0007669"/>
    <property type="project" value="InterPro"/>
</dbReference>
<dbReference type="Pfam" id="PF00486">
    <property type="entry name" value="Trans_reg_C"/>
    <property type="match status" value="1"/>
</dbReference>
<dbReference type="Proteomes" id="UP000325212">
    <property type="component" value="Unassembled WGS sequence"/>
</dbReference>
<keyword evidence="4" id="KW-0805">Transcription regulation</keyword>
<dbReference type="InterPro" id="IPR001867">
    <property type="entry name" value="OmpR/PhoB-type_DNA-bd"/>
</dbReference>
<dbReference type="RefSeq" id="WP_039768507.1">
    <property type="nucleotide sequence ID" value="NZ_BJLA01000018.1"/>
</dbReference>
<keyword evidence="2 8" id="KW-0597">Phosphoprotein</keyword>
<evidence type="ECO:0000256" key="7">
    <source>
        <dbReference type="ARBA" id="ARBA00024867"/>
    </source>
</evidence>
<dbReference type="CDD" id="cd00383">
    <property type="entry name" value="trans_reg_C"/>
    <property type="match status" value="1"/>
</dbReference>
<dbReference type="Gene3D" id="3.40.50.2300">
    <property type="match status" value="1"/>
</dbReference>
<dbReference type="PROSITE" id="PS51755">
    <property type="entry name" value="OMPR_PHOB"/>
    <property type="match status" value="1"/>
</dbReference>
<dbReference type="PROSITE" id="PS50110">
    <property type="entry name" value="RESPONSE_REGULATORY"/>
    <property type="match status" value="1"/>
</dbReference>
<dbReference type="GO" id="GO:0000976">
    <property type="term" value="F:transcription cis-regulatory region binding"/>
    <property type="evidence" value="ECO:0007669"/>
    <property type="project" value="TreeGrafter"/>
</dbReference>
<name>A0AAV3W411_9CLOT</name>
<evidence type="ECO:0000256" key="8">
    <source>
        <dbReference type="PROSITE-ProRule" id="PRU00169"/>
    </source>
</evidence>
<dbReference type="GO" id="GO:0005829">
    <property type="term" value="C:cytosol"/>
    <property type="evidence" value="ECO:0007669"/>
    <property type="project" value="TreeGrafter"/>
</dbReference>
<reference evidence="12 13" key="1">
    <citation type="submission" date="2019-06" db="EMBL/GenBank/DDBJ databases">
        <title>Draft genome sequence of Clostridium diolis DSM 15410.</title>
        <authorList>
            <person name="Kobayashi H."/>
            <person name="Tanizawa Y."/>
            <person name="Tohno M."/>
        </authorList>
    </citation>
    <scope>NUCLEOTIDE SEQUENCE [LARGE SCALE GENOMIC DNA]</scope>
    <source>
        <strain evidence="12 13">DSM 15410</strain>
    </source>
</reference>
<keyword evidence="13" id="KW-1185">Reference proteome</keyword>
<dbReference type="InterPro" id="IPR011006">
    <property type="entry name" value="CheY-like_superfamily"/>
</dbReference>
<dbReference type="PANTHER" id="PTHR48111:SF40">
    <property type="entry name" value="PHOSPHATE REGULON TRANSCRIPTIONAL REGULATORY PROTEIN PHOB"/>
    <property type="match status" value="1"/>
</dbReference>
<feature type="DNA-binding region" description="OmpR/PhoB-type" evidence="9">
    <location>
        <begin position="126"/>
        <end position="225"/>
    </location>
</feature>
<sequence>MNILIVEDEKDIRNLISLHMRKEDYEVYEASDGREALNIFENKKIDLILLDIMMPNVDGISVIQKVRAISTIPIICITAMGKDSDKVLALGLGADDYLVKPISPIELSARVASNLRRCYKYAEHKDVIYSTGELKLFTETFEVYKGNRKIDLNPKEFKILKLLVSNLGKVFTKKQIYEEVWEEAYFGDSNNIMVHLSHIREKIEDDPKNPIYIKTIRGIGYKIERVAMHES</sequence>
<dbReference type="SMART" id="SM00448">
    <property type="entry name" value="REC"/>
    <property type="match status" value="1"/>
</dbReference>
<organism evidence="12 13">
    <name type="scientific">Clostridium diolis</name>
    <dbReference type="NCBI Taxonomy" id="223919"/>
    <lineage>
        <taxon>Bacteria</taxon>
        <taxon>Bacillati</taxon>
        <taxon>Bacillota</taxon>
        <taxon>Clostridia</taxon>
        <taxon>Eubacteriales</taxon>
        <taxon>Clostridiaceae</taxon>
        <taxon>Clostridium</taxon>
    </lineage>
</organism>
<dbReference type="FunFam" id="1.10.10.10:FF:000018">
    <property type="entry name" value="DNA-binding response regulator ResD"/>
    <property type="match status" value="1"/>
</dbReference>
<accession>A0AAV3W411</accession>
<dbReference type="Gene3D" id="1.10.10.10">
    <property type="entry name" value="Winged helix-like DNA-binding domain superfamily/Winged helix DNA-binding domain"/>
    <property type="match status" value="1"/>
</dbReference>
<dbReference type="SUPFAM" id="SSF52172">
    <property type="entry name" value="CheY-like"/>
    <property type="match status" value="1"/>
</dbReference>
<keyword evidence="5 9" id="KW-0238">DNA-binding</keyword>
<dbReference type="InterPro" id="IPR036388">
    <property type="entry name" value="WH-like_DNA-bd_sf"/>
</dbReference>
<comment type="caution">
    <text evidence="12">The sequence shown here is derived from an EMBL/GenBank/DDBJ whole genome shotgun (WGS) entry which is preliminary data.</text>
</comment>